<dbReference type="GO" id="GO:0005788">
    <property type="term" value="C:endoplasmic reticulum lumen"/>
    <property type="evidence" value="ECO:0007669"/>
    <property type="project" value="UniProtKB-SubCell"/>
</dbReference>
<dbReference type="PANTHER" id="PTHR18929:SF132">
    <property type="entry name" value="PROTEIN DISULFIDE-ISOMERASE A3"/>
    <property type="match status" value="1"/>
</dbReference>
<keyword evidence="8" id="KW-0676">Redox-active center</keyword>
<comment type="catalytic activity">
    <reaction evidence="1">
        <text>Catalyzes the rearrangement of -S-S- bonds in proteins.</text>
        <dbReference type="EC" id="5.3.4.1"/>
    </reaction>
</comment>
<dbReference type="eggNOG" id="KOG0190">
    <property type="taxonomic scope" value="Eukaryota"/>
</dbReference>
<comment type="caution">
    <text evidence="12">The sequence shown here is derived from an EMBL/GenBank/DDBJ whole genome shotgun (WGS) entry which is preliminary data.</text>
</comment>
<dbReference type="HOGENOM" id="CLU_903165_0_0_1"/>
<feature type="chain" id="PRO_5001889349" description="Protein disulfide-isomerase" evidence="10">
    <location>
        <begin position="25"/>
        <end position="352"/>
    </location>
</feature>
<evidence type="ECO:0000256" key="2">
    <source>
        <dbReference type="ARBA" id="ARBA00002692"/>
    </source>
</evidence>
<dbReference type="GO" id="GO:0006457">
    <property type="term" value="P:protein folding"/>
    <property type="evidence" value="ECO:0007669"/>
    <property type="project" value="TreeGrafter"/>
</dbReference>
<dbReference type="AlphaFoldDB" id="A0A093XWY1"/>
<reference evidence="12" key="1">
    <citation type="journal article" date="2014" name="PLoS Genet.">
        <title>Signature Gene Expression Reveals Novel Clues to the Molecular Mechanisms of Dimorphic Transition in Penicillium marneffei.</title>
        <authorList>
            <person name="Yang E."/>
            <person name="Wang G."/>
            <person name="Cai J."/>
            <person name="Woo P.C."/>
            <person name="Lau S.K."/>
            <person name="Yuen K.-Y."/>
            <person name="Chow W.-N."/>
            <person name="Lin X."/>
        </authorList>
    </citation>
    <scope>NUCLEOTIDE SEQUENCE [LARGE SCALE GENOMIC DNA]</scope>
    <source>
        <strain evidence="12">PM1</strain>
    </source>
</reference>
<evidence type="ECO:0000256" key="4">
    <source>
        <dbReference type="ARBA" id="ARBA00006347"/>
    </source>
</evidence>
<comment type="similarity">
    <text evidence="4">Belongs to the protein disulfide isomerase family.</text>
</comment>
<dbReference type="Pfam" id="PF13848">
    <property type="entry name" value="Thioredoxin_6"/>
    <property type="match status" value="1"/>
</dbReference>
<keyword evidence="6" id="KW-0256">Endoplasmic reticulum</keyword>
<dbReference type="InterPro" id="IPR036249">
    <property type="entry name" value="Thioredoxin-like_sf"/>
</dbReference>
<protein>
    <recommendedName>
        <fullName evidence="9">Protein disulfide-isomerase</fullName>
        <ecNumber evidence="5">5.3.4.1</ecNumber>
    </recommendedName>
</protein>
<sequence>MIPWSLRQFMSWLWLLFLFELCCGQEASLITLDPEGFEQRALQPGVFVISFCVPWFEKCKALHNELVLAAESLSKSSDVSIYEIDCLEHEKFCASLDVLSFPTIRTFEHQKWSRYRGPQRATPLVTHVLRQVTDSLVELDENRFAVMKNLDIPLMVLSRAEDDVSSTALMTSLAREELAKDFFVGVMSDTQSEKKNSFITVYNVRDETTPKYDGPFEKDAILHFAGLVSQPLIRQFDMSSLVSFMKSGLPIGMIYSAKDDERQSLAAALSDVAMGYRGKVNFATVDAIKNSFALEPMGLNTDELPAFVIQINDKIYKFGPGLTITPKAIDAFLKQTLFSGTGQPDWLIVQPT</sequence>
<dbReference type="EC" id="5.3.4.1" evidence="5"/>
<evidence type="ECO:0000256" key="10">
    <source>
        <dbReference type="SAM" id="SignalP"/>
    </source>
</evidence>
<dbReference type="CDD" id="cd02982">
    <property type="entry name" value="PDI_b'_family"/>
    <property type="match status" value="1"/>
</dbReference>
<evidence type="ECO:0000256" key="3">
    <source>
        <dbReference type="ARBA" id="ARBA00004319"/>
    </source>
</evidence>
<dbReference type="CDD" id="cd02961">
    <property type="entry name" value="PDI_a_family"/>
    <property type="match status" value="1"/>
</dbReference>
<keyword evidence="7 12" id="KW-0413">Isomerase</keyword>
<feature type="signal peptide" evidence="10">
    <location>
        <begin position="1"/>
        <end position="24"/>
    </location>
</feature>
<gene>
    <name evidence="12" type="ORF">GQ26_0080130</name>
</gene>
<dbReference type="PANTHER" id="PTHR18929">
    <property type="entry name" value="PROTEIN DISULFIDE ISOMERASE"/>
    <property type="match status" value="1"/>
</dbReference>
<comment type="subcellular location">
    <subcellularLocation>
        <location evidence="3">Endoplasmic reticulum lumen</location>
    </subcellularLocation>
</comment>
<evidence type="ECO:0000256" key="1">
    <source>
        <dbReference type="ARBA" id="ARBA00001182"/>
    </source>
</evidence>
<evidence type="ECO:0000256" key="6">
    <source>
        <dbReference type="ARBA" id="ARBA00022824"/>
    </source>
</evidence>
<feature type="domain" description="Thioredoxin" evidence="11">
    <location>
        <begin position="30"/>
        <end position="127"/>
    </location>
</feature>
<dbReference type="InterPro" id="IPR013766">
    <property type="entry name" value="Thioredoxin_domain"/>
</dbReference>
<dbReference type="GO" id="GO:0003756">
    <property type="term" value="F:protein disulfide isomerase activity"/>
    <property type="evidence" value="ECO:0007669"/>
    <property type="project" value="UniProtKB-EC"/>
</dbReference>
<evidence type="ECO:0000256" key="5">
    <source>
        <dbReference type="ARBA" id="ARBA00012723"/>
    </source>
</evidence>
<dbReference type="Pfam" id="PF00085">
    <property type="entry name" value="Thioredoxin"/>
    <property type="match status" value="1"/>
</dbReference>
<proteinExistence type="inferred from homology"/>
<organism evidence="12">
    <name type="scientific">Talaromyces marneffei PM1</name>
    <dbReference type="NCBI Taxonomy" id="1077442"/>
    <lineage>
        <taxon>Eukaryota</taxon>
        <taxon>Fungi</taxon>
        <taxon>Dikarya</taxon>
        <taxon>Ascomycota</taxon>
        <taxon>Pezizomycotina</taxon>
        <taxon>Eurotiomycetes</taxon>
        <taxon>Eurotiomycetidae</taxon>
        <taxon>Eurotiales</taxon>
        <taxon>Trichocomaceae</taxon>
        <taxon>Talaromyces</taxon>
        <taxon>Talaromyces sect. Talaromyces</taxon>
    </lineage>
</organism>
<evidence type="ECO:0000256" key="9">
    <source>
        <dbReference type="ARBA" id="ARBA00039846"/>
    </source>
</evidence>
<dbReference type="GO" id="GO:0034976">
    <property type="term" value="P:response to endoplasmic reticulum stress"/>
    <property type="evidence" value="ECO:0007669"/>
    <property type="project" value="TreeGrafter"/>
</dbReference>
<evidence type="ECO:0000259" key="11">
    <source>
        <dbReference type="Pfam" id="PF00085"/>
    </source>
</evidence>
<evidence type="ECO:0000256" key="7">
    <source>
        <dbReference type="ARBA" id="ARBA00023235"/>
    </source>
</evidence>
<keyword evidence="10" id="KW-0732">Signal</keyword>
<evidence type="ECO:0000256" key="8">
    <source>
        <dbReference type="ARBA" id="ARBA00023284"/>
    </source>
</evidence>
<dbReference type="SUPFAM" id="SSF52833">
    <property type="entry name" value="Thioredoxin-like"/>
    <property type="match status" value="2"/>
</dbReference>
<dbReference type="EMBL" id="JPOX01000008">
    <property type="protein sequence ID" value="KFX49768.1"/>
    <property type="molecule type" value="Genomic_DNA"/>
</dbReference>
<evidence type="ECO:0000313" key="12">
    <source>
        <dbReference type="EMBL" id="KFX49768.1"/>
    </source>
</evidence>
<name>A0A093XWY1_TALMA</name>
<dbReference type="Gene3D" id="3.40.30.10">
    <property type="entry name" value="Glutaredoxin"/>
    <property type="match status" value="2"/>
</dbReference>
<comment type="function">
    <text evidence="2">Participates in the folding of proteins containing disulfide bonds, may be involved in glycosylation, prolyl hydroxylation and triglyceride transfer.</text>
</comment>
<accession>A0A093XWY1</accession>